<protein>
    <submittedName>
        <fullName evidence="1">Uncharacterized protein</fullName>
    </submittedName>
</protein>
<name>A0A5J4P8A5_9ZZZZ</name>
<comment type="caution">
    <text evidence="1">The sequence shown here is derived from an EMBL/GenBank/DDBJ whole genome shotgun (WGS) entry which is preliminary data.</text>
</comment>
<gene>
    <name evidence="1" type="ORF">EZS27_043417</name>
</gene>
<dbReference type="EMBL" id="SNRY01011113">
    <property type="protein sequence ID" value="KAA6304931.1"/>
    <property type="molecule type" value="Genomic_DNA"/>
</dbReference>
<accession>A0A5J4P8A5</accession>
<reference evidence="1" key="1">
    <citation type="submission" date="2019-03" db="EMBL/GenBank/DDBJ databases">
        <title>Single cell metagenomics reveals metabolic interactions within the superorganism composed of flagellate Streblomastix strix and complex community of Bacteroidetes bacteria on its surface.</title>
        <authorList>
            <person name="Treitli S.C."/>
            <person name="Kolisko M."/>
            <person name="Husnik F."/>
            <person name="Keeling P."/>
            <person name="Hampl V."/>
        </authorList>
    </citation>
    <scope>NUCLEOTIDE SEQUENCE</scope>
    <source>
        <strain evidence="1">STM</strain>
    </source>
</reference>
<organism evidence="1">
    <name type="scientific">termite gut metagenome</name>
    <dbReference type="NCBI Taxonomy" id="433724"/>
    <lineage>
        <taxon>unclassified sequences</taxon>
        <taxon>metagenomes</taxon>
        <taxon>organismal metagenomes</taxon>
    </lineage>
</organism>
<feature type="non-terminal residue" evidence="1">
    <location>
        <position position="1"/>
    </location>
</feature>
<evidence type="ECO:0000313" key="1">
    <source>
        <dbReference type="EMBL" id="KAA6304931.1"/>
    </source>
</evidence>
<sequence>RCELGQFVVSLIRMRDSKNHCFTLKTTAYGMTQQNGLFSTVISTIELLIFKIYYHDIAL</sequence>
<dbReference type="AlphaFoldDB" id="A0A5J4P8A5"/>
<proteinExistence type="predicted"/>